<evidence type="ECO:0000313" key="2">
    <source>
        <dbReference type="EMBL" id="KAL2486614.1"/>
    </source>
</evidence>
<proteinExistence type="predicted"/>
<dbReference type="EMBL" id="JBFOLK010000009">
    <property type="protein sequence ID" value="KAL2486614.1"/>
    <property type="molecule type" value="Genomic_DNA"/>
</dbReference>
<accession>A0ABD1REY8</accession>
<comment type="caution">
    <text evidence="2">The sequence shown here is derived from an EMBL/GenBank/DDBJ whole genome shotgun (WGS) entry which is preliminary data.</text>
</comment>
<sequence>MNISWTDANPARRFFVCVSARRSENGSGPAEVQKGSRRSFPGLAVAASSRRLGDPLFSLPIGDRIARARQQSRRRQGSTAADGGNTWSGLDSLSVDRRFGKGFGLFETKLRLDDLRLMSARAAAKFVNPL</sequence>
<organism evidence="2 3">
    <name type="scientific">Abeliophyllum distichum</name>
    <dbReference type="NCBI Taxonomy" id="126358"/>
    <lineage>
        <taxon>Eukaryota</taxon>
        <taxon>Viridiplantae</taxon>
        <taxon>Streptophyta</taxon>
        <taxon>Embryophyta</taxon>
        <taxon>Tracheophyta</taxon>
        <taxon>Spermatophyta</taxon>
        <taxon>Magnoliopsida</taxon>
        <taxon>eudicotyledons</taxon>
        <taxon>Gunneridae</taxon>
        <taxon>Pentapetalae</taxon>
        <taxon>asterids</taxon>
        <taxon>lamiids</taxon>
        <taxon>Lamiales</taxon>
        <taxon>Oleaceae</taxon>
        <taxon>Forsythieae</taxon>
        <taxon>Abeliophyllum</taxon>
    </lineage>
</organism>
<evidence type="ECO:0000256" key="1">
    <source>
        <dbReference type="SAM" id="MobiDB-lite"/>
    </source>
</evidence>
<dbReference type="Proteomes" id="UP001604336">
    <property type="component" value="Unassembled WGS sequence"/>
</dbReference>
<protein>
    <submittedName>
        <fullName evidence="2">Uncharacterized protein</fullName>
    </submittedName>
</protein>
<name>A0ABD1REY8_9LAMI</name>
<dbReference type="AlphaFoldDB" id="A0ABD1REY8"/>
<keyword evidence="3" id="KW-1185">Reference proteome</keyword>
<reference evidence="3" key="1">
    <citation type="submission" date="2024-07" db="EMBL/GenBank/DDBJ databases">
        <title>Two chromosome-level genome assemblies of Korean endemic species Abeliophyllum distichum and Forsythia ovata (Oleaceae).</title>
        <authorList>
            <person name="Jang H."/>
        </authorList>
    </citation>
    <scope>NUCLEOTIDE SEQUENCE [LARGE SCALE GENOMIC DNA]</scope>
</reference>
<evidence type="ECO:0000313" key="3">
    <source>
        <dbReference type="Proteomes" id="UP001604336"/>
    </source>
</evidence>
<gene>
    <name evidence="2" type="ORF">Adt_31370</name>
</gene>
<feature type="region of interest" description="Disordered" evidence="1">
    <location>
        <begin position="68"/>
        <end position="93"/>
    </location>
</feature>